<dbReference type="EMBL" id="MU839832">
    <property type="protein sequence ID" value="KAK1756322.1"/>
    <property type="molecule type" value="Genomic_DNA"/>
</dbReference>
<feature type="transmembrane region" description="Helical" evidence="2">
    <location>
        <begin position="35"/>
        <end position="55"/>
    </location>
</feature>
<name>A0AAJ0BGE3_9PEZI</name>
<keyword evidence="2" id="KW-0472">Membrane</keyword>
<gene>
    <name evidence="3" type="ORF">QBC47DRAFT_412890</name>
</gene>
<accession>A0AAJ0BGE3</accession>
<dbReference type="AlphaFoldDB" id="A0AAJ0BGE3"/>
<keyword evidence="2" id="KW-0812">Transmembrane</keyword>
<dbReference type="Proteomes" id="UP001239445">
    <property type="component" value="Unassembled WGS sequence"/>
</dbReference>
<feature type="transmembrane region" description="Helical" evidence="2">
    <location>
        <begin position="676"/>
        <end position="698"/>
    </location>
</feature>
<sequence length="783" mass="86272">MEKSPEITNIQTLNDERPPTLETPKIVSSSRKRDALLTAAVYHLFPVLITALYTVTYAQQWTWPHPGPSQEVMAALQFVAKIHECAVIASLANIFYHRIRYLMIQADGVPLGLITSPFQTGNPLYFVSPEFLGTLRALLSTRSNFITFALLGLVAVLSTAANPISAIILIPRKMVFLMPQSHWLMQGLKGIMAPDGRPTTQDRIYGSHAPNLKALFLLQTLSIPTQKLYPTSMGPELGVTWTCPEIPDRPGNCVSLFQDLFPELFLKLLGGQSDTYSDIPDPNDILDSRRKKEFTVMGSNMAAISMQFSIEGGAVPDTAANWLSRVTCPLQLTAYMLGEPNLGLMEVMENHTDPGDQLELITSLSFEGENESLPSRQPQVLVQECKLTINTRNLSVAVLTSFDWANWQDAAHGRAITGCFGAGFYPSFPFKMTDKIAELLMKQDWTRGFAVFVDLQDQIPFPISGAYIATASPYSPQAPGEQGWVRLAIGYFVASWAEAGLSSRRFSPSIPEQPILPGELSNPFYTLINRTEVSGESLVHMDANWLNSLDIFPFEVVPVGVLPSLSNESRSLFAQLPNMDMEPSADSFGAIVAAVMSAAQLEYNAFGLQTEVCAAPRSRGCASSTSWRNASSPLPIVYNFAHEIVGDAANLPENQIGVRLKIEYEAYGYQFQGVTILLSFLFLYLHVFLVVGHVLVIVTGGFWNSRAWGSLADLVVLGIGSRPSDLVENTGSGVKSWRTWALTVSVRNVRKDHRLELVLCDPARDEYRGKLGTVKPVTDVKYS</sequence>
<protein>
    <submittedName>
        <fullName evidence="3">Uncharacterized protein</fullName>
    </submittedName>
</protein>
<feature type="transmembrane region" description="Helical" evidence="2">
    <location>
        <begin position="145"/>
        <end position="170"/>
    </location>
</feature>
<evidence type="ECO:0000256" key="1">
    <source>
        <dbReference type="SAM" id="MobiDB-lite"/>
    </source>
</evidence>
<keyword evidence="2" id="KW-1133">Transmembrane helix</keyword>
<evidence type="ECO:0000256" key="2">
    <source>
        <dbReference type="SAM" id="Phobius"/>
    </source>
</evidence>
<feature type="region of interest" description="Disordered" evidence="1">
    <location>
        <begin position="1"/>
        <end position="24"/>
    </location>
</feature>
<evidence type="ECO:0000313" key="4">
    <source>
        <dbReference type="Proteomes" id="UP001239445"/>
    </source>
</evidence>
<comment type="caution">
    <text evidence="3">The sequence shown here is derived from an EMBL/GenBank/DDBJ whole genome shotgun (WGS) entry which is preliminary data.</text>
</comment>
<keyword evidence="4" id="KW-1185">Reference proteome</keyword>
<organism evidence="3 4">
    <name type="scientific">Echria macrotheca</name>
    <dbReference type="NCBI Taxonomy" id="438768"/>
    <lineage>
        <taxon>Eukaryota</taxon>
        <taxon>Fungi</taxon>
        <taxon>Dikarya</taxon>
        <taxon>Ascomycota</taxon>
        <taxon>Pezizomycotina</taxon>
        <taxon>Sordariomycetes</taxon>
        <taxon>Sordariomycetidae</taxon>
        <taxon>Sordariales</taxon>
        <taxon>Schizotheciaceae</taxon>
        <taxon>Echria</taxon>
    </lineage>
</organism>
<feature type="compositionally biased region" description="Polar residues" evidence="1">
    <location>
        <begin position="1"/>
        <end position="13"/>
    </location>
</feature>
<reference evidence="3" key="1">
    <citation type="submission" date="2023-06" db="EMBL/GenBank/DDBJ databases">
        <title>Genome-scale phylogeny and comparative genomics of the fungal order Sordariales.</title>
        <authorList>
            <consortium name="Lawrence Berkeley National Laboratory"/>
            <person name="Hensen N."/>
            <person name="Bonometti L."/>
            <person name="Westerberg I."/>
            <person name="Brannstrom I.O."/>
            <person name="Guillou S."/>
            <person name="Cros-Aarteil S."/>
            <person name="Calhoun S."/>
            <person name="Haridas S."/>
            <person name="Kuo A."/>
            <person name="Mondo S."/>
            <person name="Pangilinan J."/>
            <person name="Riley R."/>
            <person name="Labutti K."/>
            <person name="Andreopoulos B."/>
            <person name="Lipzen A."/>
            <person name="Chen C."/>
            <person name="Yanf M."/>
            <person name="Daum C."/>
            <person name="Ng V."/>
            <person name="Clum A."/>
            <person name="Steindorff A."/>
            <person name="Ohm R."/>
            <person name="Martin F."/>
            <person name="Silar P."/>
            <person name="Natvig D."/>
            <person name="Lalanne C."/>
            <person name="Gautier V."/>
            <person name="Ament-Velasquez S.L."/>
            <person name="Kruys A."/>
            <person name="Hutchinson M.I."/>
            <person name="Powell A.J."/>
            <person name="Barry K."/>
            <person name="Miller A.N."/>
            <person name="Grigoriev I.V."/>
            <person name="Debuchy R."/>
            <person name="Gladieux P."/>
            <person name="Thoren M.H."/>
            <person name="Johannesson H."/>
        </authorList>
    </citation>
    <scope>NUCLEOTIDE SEQUENCE</scope>
    <source>
        <strain evidence="3">PSN4</strain>
    </source>
</reference>
<proteinExistence type="predicted"/>
<evidence type="ECO:0000313" key="3">
    <source>
        <dbReference type="EMBL" id="KAK1756322.1"/>
    </source>
</evidence>
<feature type="transmembrane region" description="Helical" evidence="2">
    <location>
        <begin position="75"/>
        <end position="96"/>
    </location>
</feature>